<evidence type="ECO:0000313" key="2">
    <source>
        <dbReference type="Proteomes" id="UP001055072"/>
    </source>
</evidence>
<sequence length="262" mass="26545">MLFALVIPSLLLLASVNGAALPQRRATEVKARNFLDDIEGILSDALPAVESFIAGLVDPTDDLDTLLSQYPASTPHSSAPTSAFAIPGTPLQVGSSPTRIPGSLSLAGPFPSLAVVDPHNPSGIRLPGTPFMITAPAAVTTPSTSASVTSPTRRSSQEELEKRIDIDNIVNAVVSALPSAVQEKVGPLVHELIPAATSTGSSSGNPTSSPTEANKDAKTASVTTGPLHTPNAAPSLRDGPSFALTGSIVALGSIILGGIVAL</sequence>
<accession>A0ACB8ULI6</accession>
<proteinExistence type="predicted"/>
<comment type="caution">
    <text evidence="1">The sequence shown here is derived from an EMBL/GenBank/DDBJ whole genome shotgun (WGS) entry which is preliminary data.</text>
</comment>
<dbReference type="Proteomes" id="UP001055072">
    <property type="component" value="Unassembled WGS sequence"/>
</dbReference>
<gene>
    <name evidence="1" type="ORF">BDY19DRAFT_67926</name>
</gene>
<name>A0ACB8ULI6_9APHY</name>
<protein>
    <submittedName>
        <fullName evidence="1">Uncharacterized protein</fullName>
    </submittedName>
</protein>
<dbReference type="EMBL" id="MU274900">
    <property type="protein sequence ID" value="KAI0095138.1"/>
    <property type="molecule type" value="Genomic_DNA"/>
</dbReference>
<organism evidence="1 2">
    <name type="scientific">Irpex rosettiformis</name>
    <dbReference type="NCBI Taxonomy" id="378272"/>
    <lineage>
        <taxon>Eukaryota</taxon>
        <taxon>Fungi</taxon>
        <taxon>Dikarya</taxon>
        <taxon>Basidiomycota</taxon>
        <taxon>Agaricomycotina</taxon>
        <taxon>Agaricomycetes</taxon>
        <taxon>Polyporales</taxon>
        <taxon>Irpicaceae</taxon>
        <taxon>Irpex</taxon>
    </lineage>
</organism>
<keyword evidence="2" id="KW-1185">Reference proteome</keyword>
<reference evidence="1" key="1">
    <citation type="journal article" date="2021" name="Environ. Microbiol.">
        <title>Gene family expansions and transcriptome signatures uncover fungal adaptations to wood decay.</title>
        <authorList>
            <person name="Hage H."/>
            <person name="Miyauchi S."/>
            <person name="Viragh M."/>
            <person name="Drula E."/>
            <person name="Min B."/>
            <person name="Chaduli D."/>
            <person name="Navarro D."/>
            <person name="Favel A."/>
            <person name="Norest M."/>
            <person name="Lesage-Meessen L."/>
            <person name="Balint B."/>
            <person name="Merenyi Z."/>
            <person name="de Eugenio L."/>
            <person name="Morin E."/>
            <person name="Martinez A.T."/>
            <person name="Baldrian P."/>
            <person name="Stursova M."/>
            <person name="Martinez M.J."/>
            <person name="Novotny C."/>
            <person name="Magnuson J.K."/>
            <person name="Spatafora J.W."/>
            <person name="Maurice S."/>
            <person name="Pangilinan J."/>
            <person name="Andreopoulos W."/>
            <person name="LaButti K."/>
            <person name="Hundley H."/>
            <person name="Na H."/>
            <person name="Kuo A."/>
            <person name="Barry K."/>
            <person name="Lipzen A."/>
            <person name="Henrissat B."/>
            <person name="Riley R."/>
            <person name="Ahrendt S."/>
            <person name="Nagy L.G."/>
            <person name="Grigoriev I.V."/>
            <person name="Martin F."/>
            <person name="Rosso M.N."/>
        </authorList>
    </citation>
    <scope>NUCLEOTIDE SEQUENCE</scope>
    <source>
        <strain evidence="1">CBS 384.51</strain>
    </source>
</reference>
<evidence type="ECO:0000313" key="1">
    <source>
        <dbReference type="EMBL" id="KAI0095138.1"/>
    </source>
</evidence>